<evidence type="ECO:0000313" key="2">
    <source>
        <dbReference type="EMBL" id="CAI4000818.1"/>
    </source>
</evidence>
<gene>
    <name evidence="2" type="ORF">C1SCF055_LOCUS26908</name>
</gene>
<feature type="compositionally biased region" description="Low complexity" evidence="1">
    <location>
        <begin position="986"/>
        <end position="1000"/>
    </location>
</feature>
<dbReference type="EMBL" id="CAMXCT030002844">
    <property type="protein sequence ID" value="CAL4788130.1"/>
    <property type="molecule type" value="Genomic_DNA"/>
</dbReference>
<feature type="region of interest" description="Disordered" evidence="1">
    <location>
        <begin position="974"/>
        <end position="1018"/>
    </location>
</feature>
<dbReference type="Proteomes" id="UP001152797">
    <property type="component" value="Unassembled WGS sequence"/>
</dbReference>
<accession>A0A9P1G5J0</accession>
<keyword evidence="5" id="KW-1185">Reference proteome</keyword>
<reference evidence="3" key="2">
    <citation type="submission" date="2024-04" db="EMBL/GenBank/DDBJ databases">
        <authorList>
            <person name="Chen Y."/>
            <person name="Shah S."/>
            <person name="Dougan E. K."/>
            <person name="Thang M."/>
            <person name="Chan C."/>
        </authorList>
    </citation>
    <scope>NUCLEOTIDE SEQUENCE [LARGE SCALE GENOMIC DNA]</scope>
</reference>
<proteinExistence type="predicted"/>
<feature type="compositionally biased region" description="Polar residues" evidence="1">
    <location>
        <begin position="974"/>
        <end position="985"/>
    </location>
</feature>
<dbReference type="OrthoDB" id="447432at2759"/>
<protein>
    <submittedName>
        <fullName evidence="4">C3H1-type domain-containing protein</fullName>
    </submittedName>
</protein>
<evidence type="ECO:0000256" key="1">
    <source>
        <dbReference type="SAM" id="MobiDB-lite"/>
    </source>
</evidence>
<dbReference type="EMBL" id="CAMXCT010002844">
    <property type="protein sequence ID" value="CAI4000818.1"/>
    <property type="molecule type" value="Genomic_DNA"/>
</dbReference>
<sequence>MGDQWPLVADGLRAHLQRVYLTPLRLDAAFDTDEECLQLVAAEFPDMVGEDLVNAVAQLCIWKEAMERPFKRTRKELARQVMFRLPVPGQATVQAEYNRLTQTSAICILEMHIKRRQKKYREDPADARAKRFDAERKKYARLLSQVIIQADLPVAGLVRTLDDPQTGWLHIFAARRGNTLKNRYKVWRPFELWLEWHRGYLFPRGVKDAIDYMQHRVDDGCGRTVPQALHTALALIEQVGRVPEDARISEDPLWLGHVKAWSAELGEDAPPRKPAEMYTTAILVSLELTVTCETEPLFVRALAWVVLCMVWGAMRCDDVQAVLPSRTVLSNYGLRMVLGKSKTTGPDKVQKEVSVHIYRTVSLTGEDWLRSGHDLWMGDPFNFRRDYLVMEPNKEWTGVKRKFLPPSGLSTAIGKLLGSLCSPRRTTHGWELMHASLLLPDGLETFYSGHSPRNYLTSVAAALGFHRDERAYLGRWTMGMVSSEEYVRTSRQVVFKIQREVNKALVEGSNEPFHEDENIDRLADYAAEAGANKNRIRKRHTVLVPYLEKVSLGGVYPTLEVLPGDWDPDTHGETEEAVADQIASQTLKESLAKASETKYFITVSRRAGLRRLHLSGCFVRPDRCFEVIRLDVVGQDDFDAICQACRRKMLTESGKDGGDLSSSTEQREFIHANMDSDLQFILGDSGVAQLHQVSIARHYGSLRKFTALGDDRASIRTACTQDFALAADSPENRSQIAAIVSAWETSKEYLAKEVELKAEAKVLGQPRNLQIHERQAMLKAVESVHGTLSDAECPSADYLSLKAEETEANEPSAAPLDEILSKLASSNSVIQSSVDGSGHIRVTRTKTKAKMPSTTEEYRRVMKVEMFAWLAMAARYKAKHWLNGLTAAPFLKFVEFILGDRVYGIQIPTADGGQQKIKPDWTIVLSYEQRLRKEAMKRVLEGHTLSDALLMVIKDADLKEAYFTTPVALKSAAQDNPPNKFQRFNSKGSFSGKSFQSFPKGKGKGKQKSKPSGPADARLKGLNLAWRTPDGRELCFAWNTGDCDGSCGRIHQCRVKGCYADHKAVEHRTLEQQQCNTVTTCGGGTCDGVEDLSEQFDVKACCNAGMPIQVEWDQTSRGFIDGFGLCSPTRWRPQQRGERRTPEMVELAGSTFNLLLDCVNKCIGDVRKEAFKLVTGKITESPFNEQALSDLRDGWANLLPDPTDAKVVDEGQPFFLRALSQWLKKFGDPDAHWLVDEADSFASGVCIGVDKPLPRSPQVFPLKTKHRKLDETEFAAIADNYPSAQLSSEELEKKFREEEQLGRMHPSKLGVLKQEYGDRLRIASMAAISKPDGSVRPLHDATHSVMVNHEIKYQDKILCPGPPEIAAIVQETANSGEACFCVSADIKAAHRLVKVRRSDWGYMYDKAEVGISNKRGDWLVAWIEKLAEQKYVVSSREFGEFLGRLSFVAQLLTWLKPHLAPLFAWSAVTSRSTVGRLPETVIITLKYILLELRLESYMVHTGKPLKFKGDQFRTDAKCADGYVVLAGWELGTRRWFSLRVGPEDAPYLFKEGGQSQWASTSAELLASLAALHTFGWIADGRRRKALQVSLLGGTDNRANEALTLKRSTTKWPLMAINMQMSSALARSRTTLNLSWRPREENTEADDLTNEVFEGFDPALRVAVKLKDLDLTILHALVAVHSEFEDAKKAAKADRLKDPASKSKKFDKSPW</sequence>
<comment type="caution">
    <text evidence="2">The sequence shown here is derived from an EMBL/GenBank/DDBJ whole genome shotgun (WGS) entry which is preliminary data.</text>
</comment>
<dbReference type="EMBL" id="CAMXCT020002844">
    <property type="protein sequence ID" value="CAL1154193.1"/>
    <property type="molecule type" value="Genomic_DNA"/>
</dbReference>
<dbReference type="InterPro" id="IPR052055">
    <property type="entry name" value="Hepadnavirus_pol/RT"/>
</dbReference>
<evidence type="ECO:0000313" key="3">
    <source>
        <dbReference type="EMBL" id="CAL1154193.1"/>
    </source>
</evidence>
<dbReference type="PANTHER" id="PTHR33050:SF7">
    <property type="entry name" value="RIBONUCLEASE H"/>
    <property type="match status" value="1"/>
</dbReference>
<evidence type="ECO:0000313" key="4">
    <source>
        <dbReference type="EMBL" id="CAL4788130.1"/>
    </source>
</evidence>
<organism evidence="2">
    <name type="scientific">Cladocopium goreaui</name>
    <dbReference type="NCBI Taxonomy" id="2562237"/>
    <lineage>
        <taxon>Eukaryota</taxon>
        <taxon>Sar</taxon>
        <taxon>Alveolata</taxon>
        <taxon>Dinophyceae</taxon>
        <taxon>Suessiales</taxon>
        <taxon>Symbiodiniaceae</taxon>
        <taxon>Cladocopium</taxon>
    </lineage>
</organism>
<name>A0A9P1G5J0_9DINO</name>
<dbReference type="PANTHER" id="PTHR33050">
    <property type="entry name" value="REVERSE TRANSCRIPTASE DOMAIN-CONTAINING PROTEIN"/>
    <property type="match status" value="1"/>
</dbReference>
<reference evidence="2" key="1">
    <citation type="submission" date="2022-10" db="EMBL/GenBank/DDBJ databases">
        <authorList>
            <person name="Chen Y."/>
            <person name="Dougan E. K."/>
            <person name="Chan C."/>
            <person name="Rhodes N."/>
            <person name="Thang M."/>
        </authorList>
    </citation>
    <scope>NUCLEOTIDE SEQUENCE</scope>
</reference>
<evidence type="ECO:0000313" key="5">
    <source>
        <dbReference type="Proteomes" id="UP001152797"/>
    </source>
</evidence>
<feature type="region of interest" description="Disordered" evidence="1">
    <location>
        <begin position="1688"/>
        <end position="1710"/>
    </location>
</feature>